<dbReference type="GO" id="GO:0045892">
    <property type="term" value="P:negative regulation of DNA-templated transcription"/>
    <property type="evidence" value="ECO:0007669"/>
    <property type="project" value="TreeGrafter"/>
</dbReference>
<dbReference type="Proteomes" id="UP000406256">
    <property type="component" value="Unassembled WGS sequence"/>
</dbReference>
<evidence type="ECO:0000313" key="6">
    <source>
        <dbReference type="EMBL" id="VVD59059.1"/>
    </source>
</evidence>
<feature type="domain" description="HTH iclR-type" evidence="4">
    <location>
        <begin position="16"/>
        <end position="79"/>
    </location>
</feature>
<evidence type="ECO:0000256" key="1">
    <source>
        <dbReference type="ARBA" id="ARBA00023015"/>
    </source>
</evidence>
<gene>
    <name evidence="6" type="ORF">PAN31108_00008</name>
</gene>
<dbReference type="RefSeq" id="WP_174994782.1">
    <property type="nucleotide sequence ID" value="NZ_CABPSB010000001.1"/>
</dbReference>
<protein>
    <submittedName>
        <fullName evidence="6">IclR family transcriptional regulator</fullName>
    </submittedName>
</protein>
<proteinExistence type="predicted"/>
<dbReference type="InterPro" id="IPR029016">
    <property type="entry name" value="GAF-like_dom_sf"/>
</dbReference>
<evidence type="ECO:0000259" key="5">
    <source>
        <dbReference type="PROSITE" id="PS51078"/>
    </source>
</evidence>
<dbReference type="PROSITE" id="PS51077">
    <property type="entry name" value="HTH_ICLR"/>
    <property type="match status" value="1"/>
</dbReference>
<keyword evidence="3" id="KW-0804">Transcription</keyword>
<dbReference type="InterPro" id="IPR014757">
    <property type="entry name" value="Tscrpt_reg_IclR_C"/>
</dbReference>
<dbReference type="Gene3D" id="1.10.10.10">
    <property type="entry name" value="Winged helix-like DNA-binding domain superfamily/Winged helix DNA-binding domain"/>
    <property type="match status" value="1"/>
</dbReference>
<dbReference type="InterPro" id="IPR005471">
    <property type="entry name" value="Tscrpt_reg_IclR_N"/>
</dbReference>
<sequence length="280" mass="30587">MKKTTLGKANLDENRSGQLTRSFAVIRALAQGNDDARRVIDIARSVGLPESTTHRILGGLIAEGVVEQCRKTRGYRLSVEFFSLGTMAREPYTHDGFIGDVLESLCADLGDSTFFLVRRGFDAICMDMCEGPVPVRSYTGRIGGRMPLGTGEGGLAILAFLPEAEREEIIRANWAIRQEHSEIADDEQTLRARIHLAQKLGYVTRDRGIIDAMTGVSVPILDRLGSAVAALSVGALAQRFQAGRLELVVQRLKLAADAIAPSVDRYRMRIPNPYMANATA</sequence>
<keyword evidence="7" id="KW-1185">Reference proteome</keyword>
<feature type="domain" description="IclR-ED" evidence="5">
    <location>
        <begin position="80"/>
        <end position="265"/>
    </location>
</feature>
<dbReference type="SUPFAM" id="SSF55781">
    <property type="entry name" value="GAF domain-like"/>
    <property type="match status" value="1"/>
</dbReference>
<dbReference type="InterPro" id="IPR036388">
    <property type="entry name" value="WH-like_DNA-bd_sf"/>
</dbReference>
<dbReference type="SMART" id="SM00346">
    <property type="entry name" value="HTH_ICLR"/>
    <property type="match status" value="1"/>
</dbReference>
<dbReference type="PANTHER" id="PTHR30136:SF35">
    <property type="entry name" value="HTH-TYPE TRANSCRIPTIONAL REGULATOR RV1719"/>
    <property type="match status" value="1"/>
</dbReference>
<dbReference type="Pfam" id="PF09339">
    <property type="entry name" value="HTH_IclR"/>
    <property type="match status" value="1"/>
</dbReference>
<name>A0A5E4RAJ4_9BURK</name>
<dbReference type="EMBL" id="CABPSB010000001">
    <property type="protein sequence ID" value="VVD59059.1"/>
    <property type="molecule type" value="Genomic_DNA"/>
</dbReference>
<dbReference type="PANTHER" id="PTHR30136">
    <property type="entry name" value="HELIX-TURN-HELIX TRANSCRIPTIONAL REGULATOR, ICLR FAMILY"/>
    <property type="match status" value="1"/>
</dbReference>
<organism evidence="6 7">
    <name type="scientific">Pandoraea anhela</name>
    <dbReference type="NCBI Taxonomy" id="2508295"/>
    <lineage>
        <taxon>Bacteria</taxon>
        <taxon>Pseudomonadati</taxon>
        <taxon>Pseudomonadota</taxon>
        <taxon>Betaproteobacteria</taxon>
        <taxon>Burkholderiales</taxon>
        <taxon>Burkholderiaceae</taxon>
        <taxon>Pandoraea</taxon>
    </lineage>
</organism>
<reference evidence="6 7" key="1">
    <citation type="submission" date="2019-08" db="EMBL/GenBank/DDBJ databases">
        <authorList>
            <person name="Peeters C."/>
        </authorList>
    </citation>
    <scope>NUCLEOTIDE SEQUENCE [LARGE SCALE GENOMIC DNA]</scope>
    <source>
        <strain evidence="6 7">LMG 31108</strain>
    </source>
</reference>
<accession>A0A5E4RAJ4</accession>
<dbReference type="GO" id="GO:0003700">
    <property type="term" value="F:DNA-binding transcription factor activity"/>
    <property type="evidence" value="ECO:0007669"/>
    <property type="project" value="TreeGrafter"/>
</dbReference>
<evidence type="ECO:0000256" key="2">
    <source>
        <dbReference type="ARBA" id="ARBA00023125"/>
    </source>
</evidence>
<keyword evidence="2" id="KW-0238">DNA-binding</keyword>
<dbReference type="InterPro" id="IPR050707">
    <property type="entry name" value="HTH_MetabolicPath_Reg"/>
</dbReference>
<evidence type="ECO:0000313" key="7">
    <source>
        <dbReference type="Proteomes" id="UP000406256"/>
    </source>
</evidence>
<dbReference type="InterPro" id="IPR036390">
    <property type="entry name" value="WH_DNA-bd_sf"/>
</dbReference>
<dbReference type="Pfam" id="PF01614">
    <property type="entry name" value="IclR_C"/>
    <property type="match status" value="1"/>
</dbReference>
<dbReference type="AlphaFoldDB" id="A0A5E4RAJ4"/>
<evidence type="ECO:0000256" key="3">
    <source>
        <dbReference type="ARBA" id="ARBA00023163"/>
    </source>
</evidence>
<keyword evidence="1" id="KW-0805">Transcription regulation</keyword>
<dbReference type="SUPFAM" id="SSF46785">
    <property type="entry name" value="Winged helix' DNA-binding domain"/>
    <property type="match status" value="1"/>
</dbReference>
<dbReference type="PROSITE" id="PS51078">
    <property type="entry name" value="ICLR_ED"/>
    <property type="match status" value="1"/>
</dbReference>
<dbReference type="GO" id="GO:0003677">
    <property type="term" value="F:DNA binding"/>
    <property type="evidence" value="ECO:0007669"/>
    <property type="project" value="UniProtKB-KW"/>
</dbReference>
<evidence type="ECO:0000259" key="4">
    <source>
        <dbReference type="PROSITE" id="PS51077"/>
    </source>
</evidence>
<dbReference type="Gene3D" id="3.30.450.40">
    <property type="match status" value="1"/>
</dbReference>